<reference evidence="1" key="1">
    <citation type="submission" date="2014-09" db="EMBL/GenBank/DDBJ databases">
        <authorList>
            <person name="Magalhaes I.L.F."/>
            <person name="Oliveira U."/>
            <person name="Santos F.R."/>
            <person name="Vidigal T.H.D.A."/>
            <person name="Brescovit A.D."/>
            <person name="Santos A.J."/>
        </authorList>
    </citation>
    <scope>NUCLEOTIDE SEQUENCE</scope>
    <source>
        <tissue evidence="1">Shoot tissue taken approximately 20 cm above the soil surface</tissue>
    </source>
</reference>
<accession>A0A0A8XY57</accession>
<evidence type="ECO:0000313" key="1">
    <source>
        <dbReference type="EMBL" id="JAD18816.1"/>
    </source>
</evidence>
<protein>
    <submittedName>
        <fullName evidence="1">Uncharacterized protein</fullName>
    </submittedName>
</protein>
<proteinExistence type="predicted"/>
<dbReference type="EMBL" id="GBRH01279079">
    <property type="protein sequence ID" value="JAD18816.1"/>
    <property type="molecule type" value="Transcribed_RNA"/>
</dbReference>
<reference evidence="1" key="2">
    <citation type="journal article" date="2015" name="Data Brief">
        <title>Shoot transcriptome of the giant reed, Arundo donax.</title>
        <authorList>
            <person name="Barrero R.A."/>
            <person name="Guerrero F.D."/>
            <person name="Moolhuijzen P."/>
            <person name="Goolsby J.A."/>
            <person name="Tidwell J."/>
            <person name="Bellgard S.E."/>
            <person name="Bellgard M.I."/>
        </authorList>
    </citation>
    <scope>NUCLEOTIDE SEQUENCE</scope>
    <source>
        <tissue evidence="1">Shoot tissue taken approximately 20 cm above the soil surface</tissue>
    </source>
</reference>
<sequence length="26" mass="3018">MLILGCACSYHLFPNGYRKTNFPFSH</sequence>
<organism evidence="1">
    <name type="scientific">Arundo donax</name>
    <name type="common">Giant reed</name>
    <name type="synonym">Donax arundinaceus</name>
    <dbReference type="NCBI Taxonomy" id="35708"/>
    <lineage>
        <taxon>Eukaryota</taxon>
        <taxon>Viridiplantae</taxon>
        <taxon>Streptophyta</taxon>
        <taxon>Embryophyta</taxon>
        <taxon>Tracheophyta</taxon>
        <taxon>Spermatophyta</taxon>
        <taxon>Magnoliopsida</taxon>
        <taxon>Liliopsida</taxon>
        <taxon>Poales</taxon>
        <taxon>Poaceae</taxon>
        <taxon>PACMAD clade</taxon>
        <taxon>Arundinoideae</taxon>
        <taxon>Arundineae</taxon>
        <taxon>Arundo</taxon>
    </lineage>
</organism>
<name>A0A0A8XY57_ARUDO</name>
<dbReference type="AlphaFoldDB" id="A0A0A8XY57"/>